<dbReference type="Proteomes" id="UP000309215">
    <property type="component" value="Unassembled WGS sequence"/>
</dbReference>
<evidence type="ECO:0008006" key="3">
    <source>
        <dbReference type="Google" id="ProtNLM"/>
    </source>
</evidence>
<proteinExistence type="predicted"/>
<protein>
    <recommendedName>
        <fullName evidence="3">PPM-type phosphatase domain-containing protein</fullName>
    </recommendedName>
</protein>
<evidence type="ECO:0000313" key="1">
    <source>
        <dbReference type="EMBL" id="TKD09931.1"/>
    </source>
</evidence>
<dbReference type="OrthoDB" id="1755431at2"/>
<comment type="caution">
    <text evidence="1">The sequence shown here is derived from an EMBL/GenBank/DDBJ whole genome shotgun (WGS) entry which is preliminary data.</text>
</comment>
<dbReference type="EMBL" id="SSMQ01000008">
    <property type="protein sequence ID" value="TKD09931.1"/>
    <property type="molecule type" value="Genomic_DNA"/>
</dbReference>
<reference evidence="1 2" key="1">
    <citation type="submission" date="2019-04" db="EMBL/GenBank/DDBJ databases">
        <authorList>
            <person name="Li Y."/>
            <person name="Wang J."/>
        </authorList>
    </citation>
    <scope>NUCLEOTIDE SEQUENCE [LARGE SCALE GENOMIC DNA]</scope>
    <source>
        <strain evidence="1 2">DSM 14668</strain>
    </source>
</reference>
<dbReference type="RefSeq" id="WP_136928730.1">
    <property type="nucleotide sequence ID" value="NZ_SSMQ01000008.1"/>
</dbReference>
<name>A0A4U1JFA3_9BACT</name>
<organism evidence="1 2">
    <name type="scientific">Polyangium fumosum</name>
    <dbReference type="NCBI Taxonomy" id="889272"/>
    <lineage>
        <taxon>Bacteria</taxon>
        <taxon>Pseudomonadati</taxon>
        <taxon>Myxococcota</taxon>
        <taxon>Polyangia</taxon>
        <taxon>Polyangiales</taxon>
        <taxon>Polyangiaceae</taxon>
        <taxon>Polyangium</taxon>
    </lineage>
</organism>
<dbReference type="InterPro" id="IPR036457">
    <property type="entry name" value="PPM-type-like_dom_sf"/>
</dbReference>
<keyword evidence="2" id="KW-1185">Reference proteome</keyword>
<dbReference type="Gene3D" id="3.60.40.10">
    <property type="entry name" value="PPM-type phosphatase domain"/>
    <property type="match status" value="1"/>
</dbReference>
<gene>
    <name evidence="1" type="ORF">E8A74_09980</name>
</gene>
<accession>A0A4U1JFA3</accession>
<evidence type="ECO:0000313" key="2">
    <source>
        <dbReference type="Proteomes" id="UP000309215"/>
    </source>
</evidence>
<dbReference type="AlphaFoldDB" id="A0A4U1JFA3"/>
<sequence length="242" mass="25666">MKRKAPRRALAMTVETLFEAAASSGAPGEATNEDVLLVSGHVYGVFDGGRSGAIASEVFGERTRAPLAELCQEANRRIGAARAQGGAQTGSAAAVVRMAKDTFEWVMVGRSQVVVVRADGSFERLAPEDAHVLSGEPSAEAFMRAGERKLAGVRHLLLFTDGLLASGADEAMEDLVRRFLDGGLGAVRQAANEADVAAVAISLLPPNPVARKRISMYPRRILTGGAKRSSGVPSRRRRSRFP</sequence>
<dbReference type="SUPFAM" id="SSF81606">
    <property type="entry name" value="PP2C-like"/>
    <property type="match status" value="1"/>
</dbReference>